<feature type="signal peptide" evidence="2">
    <location>
        <begin position="1"/>
        <end position="30"/>
    </location>
</feature>
<name>A0A196SEG1_BLAHN</name>
<dbReference type="AlphaFoldDB" id="A0A196SEG1"/>
<feature type="chain" id="PRO_5008274574" evidence="2">
    <location>
        <begin position="31"/>
        <end position="258"/>
    </location>
</feature>
<proteinExistence type="predicted"/>
<evidence type="ECO:0000256" key="2">
    <source>
        <dbReference type="SAM" id="SignalP"/>
    </source>
</evidence>
<evidence type="ECO:0000313" key="4">
    <source>
        <dbReference type="Proteomes" id="UP000078348"/>
    </source>
</evidence>
<keyword evidence="2" id="KW-0732">Signal</keyword>
<evidence type="ECO:0000256" key="1">
    <source>
        <dbReference type="SAM" id="Phobius"/>
    </source>
</evidence>
<organism evidence="3 4">
    <name type="scientific">Blastocystis sp. subtype 1 (strain ATCC 50177 / NandII)</name>
    <dbReference type="NCBI Taxonomy" id="478820"/>
    <lineage>
        <taxon>Eukaryota</taxon>
        <taxon>Sar</taxon>
        <taxon>Stramenopiles</taxon>
        <taxon>Bigyra</taxon>
        <taxon>Opalozoa</taxon>
        <taxon>Opalinata</taxon>
        <taxon>Blastocystidae</taxon>
        <taxon>Blastocystis</taxon>
    </lineage>
</organism>
<keyword evidence="1" id="KW-0472">Membrane</keyword>
<feature type="transmembrane region" description="Helical" evidence="1">
    <location>
        <begin position="213"/>
        <end position="232"/>
    </location>
</feature>
<dbReference type="EMBL" id="LXWW01000238">
    <property type="protein sequence ID" value="OAO14527.1"/>
    <property type="molecule type" value="Genomic_DNA"/>
</dbReference>
<protein>
    <submittedName>
        <fullName evidence="3">Uncharacterized protein</fullName>
    </submittedName>
</protein>
<dbReference type="Proteomes" id="UP000078348">
    <property type="component" value="Unassembled WGS sequence"/>
</dbReference>
<comment type="caution">
    <text evidence="3">The sequence shown here is derived from an EMBL/GenBank/DDBJ whole genome shotgun (WGS) entry which is preliminary data.</text>
</comment>
<evidence type="ECO:0000313" key="3">
    <source>
        <dbReference type="EMBL" id="OAO14527.1"/>
    </source>
</evidence>
<reference evidence="3 4" key="1">
    <citation type="submission" date="2016-05" db="EMBL/GenBank/DDBJ databases">
        <title>Nuclear genome of Blastocystis sp. subtype 1 NandII.</title>
        <authorList>
            <person name="Gentekaki E."/>
            <person name="Curtis B."/>
            <person name="Stairs C."/>
            <person name="Eme L."/>
            <person name="Herman E."/>
            <person name="Klimes V."/>
            <person name="Arias M.C."/>
            <person name="Elias M."/>
            <person name="Hilliou F."/>
            <person name="Klute M."/>
            <person name="Malik S.-B."/>
            <person name="Pightling A."/>
            <person name="Rachubinski R."/>
            <person name="Salas D."/>
            <person name="Schlacht A."/>
            <person name="Suga H."/>
            <person name="Archibald J."/>
            <person name="Ball S.G."/>
            <person name="Clark G."/>
            <person name="Dacks J."/>
            <person name="Van Der Giezen M."/>
            <person name="Tsaousis A."/>
            <person name="Roger A."/>
        </authorList>
    </citation>
    <scope>NUCLEOTIDE SEQUENCE [LARGE SCALE GENOMIC DNA]</scope>
    <source>
        <strain evidence="4">ATCC 50177 / NandII</strain>
    </source>
</reference>
<sequence>MKLLRVSSTEYHTKTMKVLAFCLITALALGVVCPAEDGFPETPAGEFGYSLCDDGEYGYKIAYCPESVDPVFIKMDNICTPSRKLKYPPFGSNMMKWEFEITNFNYTSFMPKHWYIIDTALFNLTYEWEVKPIDVVITEVKAVPNTPKMVRLSVLERVDKVYRNDVIEGIHTMFKNETFIKLLNSYCDDFVESKLVLIEGSFTWNSWNVFLNFYWDCLFGLIIIAAVWAFFCKLGRKQCAKKEAAKKAKEAQSNAPLL</sequence>
<keyword evidence="1" id="KW-0812">Transmembrane</keyword>
<keyword evidence="1" id="KW-1133">Transmembrane helix</keyword>
<dbReference type="OrthoDB" id="10522958at2759"/>
<keyword evidence="4" id="KW-1185">Reference proteome</keyword>
<accession>A0A196SEG1</accession>
<gene>
    <name evidence="3" type="ORF">AV274_3830</name>
</gene>